<keyword evidence="2" id="KW-1133">Transmembrane helix</keyword>
<evidence type="ECO:0000256" key="1">
    <source>
        <dbReference type="SAM" id="MobiDB-lite"/>
    </source>
</evidence>
<dbReference type="AlphaFoldDB" id="A0AAE0BVA1"/>
<dbReference type="PANTHER" id="PTHR43752">
    <property type="entry name" value="BNR/ASP-BOX REPEAT FAMILY PROTEIN"/>
    <property type="match status" value="1"/>
</dbReference>
<feature type="transmembrane region" description="Helical" evidence="2">
    <location>
        <begin position="20"/>
        <end position="38"/>
    </location>
</feature>
<feature type="region of interest" description="Disordered" evidence="1">
    <location>
        <begin position="187"/>
        <end position="206"/>
    </location>
</feature>
<dbReference type="EMBL" id="LGRX02033173">
    <property type="protein sequence ID" value="KAK3242427.1"/>
    <property type="molecule type" value="Genomic_DNA"/>
</dbReference>
<dbReference type="PANTHER" id="PTHR43752:SF2">
    <property type="entry name" value="BNR_ASP-BOX REPEAT FAMILY PROTEIN"/>
    <property type="match status" value="1"/>
</dbReference>
<proteinExistence type="predicted"/>
<comment type="caution">
    <text evidence="4">The sequence shown here is derived from an EMBL/GenBank/DDBJ whole genome shotgun (WGS) entry which is preliminary data.</text>
</comment>
<sequence length="625" mass="69058">MAPSRSKALERGVRVLKRNIFVITIICSLLCLNAFFSARRHAGIRTLHCHDGDEACADRLVYELNAYVGFNYTIRLTTSGEVTQGLCAAPNFMSDAKTDDSHEEQTEFEGRVSGNFTFLARCTNSRIVFETSAPQVEVYLAGPGGSWTASLSTNPAYHPLYPNGVSVKGCPMLCQEAVAALTVVEADPDEPEPDKPVTIPHHGNWNKELSPWQKATARLISETFITQPRDTGALPYNHMGMVARLPNSTLVAAWQTSSIGEGRPDQHIRMAYSLDPRGRHWSPPFKAPVNKAYIGPRWSPVLHVAARGALWLFYSQSISSLCHAPGGDIWATTYTEHGGWQIPRLLLSAQSEGLVNKVLANRMLVTHSGVWLLPYWRERGKCRTGAQVWAGVLRSADSGRTWQAFGRIAHPKTWLIENTLVELPSGRLIMLFRTSLGTLFQATSTTTGTTWTNARPLLDMPNPDAKPAVIELLPPRRNVSRMRISSSWSSGLQLPGELGAVTDEEPSPPPLARLNGTLFRASENIGPLALALNDHPKGLCPHCRTHLKLALSTDGGASWRRIIELEKLELPGLRYHYPTLLQVPTNNAKKHRILMVYSVFFMSGFEKSPLVKEGIKIATIDISIE</sequence>
<protein>
    <recommendedName>
        <fullName evidence="3">Sialidase domain-containing protein</fullName>
    </recommendedName>
</protein>
<reference evidence="4 5" key="1">
    <citation type="journal article" date="2015" name="Genome Biol. Evol.">
        <title>Comparative Genomics of a Bacterivorous Green Alga Reveals Evolutionary Causalities and Consequences of Phago-Mixotrophic Mode of Nutrition.</title>
        <authorList>
            <person name="Burns J.A."/>
            <person name="Paasch A."/>
            <person name="Narechania A."/>
            <person name="Kim E."/>
        </authorList>
    </citation>
    <scope>NUCLEOTIDE SEQUENCE [LARGE SCALE GENOMIC DNA]</scope>
    <source>
        <strain evidence="4 5">PLY_AMNH</strain>
    </source>
</reference>
<gene>
    <name evidence="4" type="ORF">CYMTET_47885</name>
</gene>
<organism evidence="4 5">
    <name type="scientific">Cymbomonas tetramitiformis</name>
    <dbReference type="NCBI Taxonomy" id="36881"/>
    <lineage>
        <taxon>Eukaryota</taxon>
        <taxon>Viridiplantae</taxon>
        <taxon>Chlorophyta</taxon>
        <taxon>Pyramimonadophyceae</taxon>
        <taxon>Pyramimonadales</taxon>
        <taxon>Pyramimonadaceae</taxon>
        <taxon>Cymbomonas</taxon>
    </lineage>
</organism>
<keyword evidence="5" id="KW-1185">Reference proteome</keyword>
<name>A0AAE0BVA1_9CHLO</name>
<evidence type="ECO:0000313" key="5">
    <source>
        <dbReference type="Proteomes" id="UP001190700"/>
    </source>
</evidence>
<evidence type="ECO:0000313" key="4">
    <source>
        <dbReference type="EMBL" id="KAK3242427.1"/>
    </source>
</evidence>
<evidence type="ECO:0000256" key="2">
    <source>
        <dbReference type="SAM" id="Phobius"/>
    </source>
</evidence>
<feature type="domain" description="Sialidase" evidence="3">
    <location>
        <begin position="249"/>
        <end position="472"/>
    </location>
</feature>
<dbReference type="Pfam" id="PF13088">
    <property type="entry name" value="BNR_2"/>
    <property type="match status" value="1"/>
</dbReference>
<dbReference type="InterPro" id="IPR036278">
    <property type="entry name" value="Sialidase_sf"/>
</dbReference>
<keyword evidence="2" id="KW-0812">Transmembrane</keyword>
<dbReference type="Gene3D" id="2.120.10.10">
    <property type="match status" value="1"/>
</dbReference>
<dbReference type="InterPro" id="IPR011040">
    <property type="entry name" value="Sialidase"/>
</dbReference>
<dbReference type="Proteomes" id="UP001190700">
    <property type="component" value="Unassembled WGS sequence"/>
</dbReference>
<evidence type="ECO:0000259" key="3">
    <source>
        <dbReference type="Pfam" id="PF13088"/>
    </source>
</evidence>
<dbReference type="SUPFAM" id="SSF50939">
    <property type="entry name" value="Sialidases"/>
    <property type="match status" value="1"/>
</dbReference>
<keyword evidence="2" id="KW-0472">Membrane</keyword>
<accession>A0AAE0BVA1</accession>
<dbReference type="CDD" id="cd15482">
    <property type="entry name" value="Sialidase_non-viral"/>
    <property type="match status" value="1"/>
</dbReference>